<feature type="compositionally biased region" description="Basic and acidic residues" evidence="1">
    <location>
        <begin position="187"/>
        <end position="209"/>
    </location>
</feature>
<accession>A0ABR3FE87</accession>
<evidence type="ECO:0000313" key="2">
    <source>
        <dbReference type="EMBL" id="KAL0573589.1"/>
    </source>
</evidence>
<feature type="compositionally biased region" description="Basic and acidic residues" evidence="1">
    <location>
        <begin position="108"/>
        <end position="133"/>
    </location>
</feature>
<dbReference type="Proteomes" id="UP001465976">
    <property type="component" value="Unassembled WGS sequence"/>
</dbReference>
<proteinExistence type="predicted"/>
<sequence>MAVDESDQGVGMSEPVLNERKGRSDDRDGARDRQRNYRQIPTGTREDIATCACESRPGKKALETTSELASVNQTRHERKIAFGDLDVPSRDDKTSRRLIDHQQAMGYDLREHVEDEHEYNRPQVERNRRHQDPEGELALGGRRNRSTDANDNMGIGNGPSRFEGSSRRTQLQERVDELEKKNKRLKNKLEASEEEREGLNQKLEKERREHKQLRMRYESKAAEYQQNECMLASNRQLLEQRTQELQSAQSYLNPARVYSGAELIHLAESVNTEILNAAASIVDNVEISPPDTAGVIDLNIPYVSDELRSILGDDVLGALEIARSKRLEDTLRAILQSAMQAVIVFHLAHMVNAWSLGDHTQSNLLQGIYREIRKNVALPTVAGRWRVMTKAQSKYTSYAATQRTVGQFLTQTIVSVLSLVDSNLGQRLDGDRPLRETIDGRIGDLLLCAGQLDRALGETVDEDWGVFFAFPGEGFSPDSMEDTYAAPNARACPVPTPAAVFCTTDLGLMKATWDKSSGSEHRQVMLKAKVVLQKTIAEGLNSEGTKNTQTR</sequence>
<feature type="compositionally biased region" description="Basic and acidic residues" evidence="1">
    <location>
        <begin position="164"/>
        <end position="180"/>
    </location>
</feature>
<comment type="caution">
    <text evidence="2">The sequence shown here is derived from an EMBL/GenBank/DDBJ whole genome shotgun (WGS) entry which is preliminary data.</text>
</comment>
<reference evidence="2 3" key="1">
    <citation type="submission" date="2024-02" db="EMBL/GenBank/DDBJ databases">
        <title>A draft genome for the cacao thread blight pathogen Marasmius crinis-equi.</title>
        <authorList>
            <person name="Cohen S.P."/>
            <person name="Baruah I.K."/>
            <person name="Amoako-Attah I."/>
            <person name="Bukari Y."/>
            <person name="Meinhardt L.W."/>
            <person name="Bailey B.A."/>
        </authorList>
    </citation>
    <scope>NUCLEOTIDE SEQUENCE [LARGE SCALE GENOMIC DNA]</scope>
    <source>
        <strain evidence="2 3">GH-76</strain>
    </source>
</reference>
<feature type="compositionally biased region" description="Basic and acidic residues" evidence="1">
    <location>
        <begin position="17"/>
        <end position="35"/>
    </location>
</feature>
<organism evidence="2 3">
    <name type="scientific">Marasmius crinis-equi</name>
    <dbReference type="NCBI Taxonomy" id="585013"/>
    <lineage>
        <taxon>Eukaryota</taxon>
        <taxon>Fungi</taxon>
        <taxon>Dikarya</taxon>
        <taxon>Basidiomycota</taxon>
        <taxon>Agaricomycotina</taxon>
        <taxon>Agaricomycetes</taxon>
        <taxon>Agaricomycetidae</taxon>
        <taxon>Agaricales</taxon>
        <taxon>Marasmiineae</taxon>
        <taxon>Marasmiaceae</taxon>
        <taxon>Marasmius</taxon>
    </lineage>
</organism>
<evidence type="ECO:0000313" key="3">
    <source>
        <dbReference type="Proteomes" id="UP001465976"/>
    </source>
</evidence>
<protein>
    <submittedName>
        <fullName evidence="2">Uncharacterized protein</fullName>
    </submittedName>
</protein>
<dbReference type="InterPro" id="IPR027417">
    <property type="entry name" value="P-loop_NTPase"/>
</dbReference>
<feature type="region of interest" description="Disordered" evidence="1">
    <location>
        <begin position="1"/>
        <end position="49"/>
    </location>
</feature>
<dbReference type="EMBL" id="JBAHYK010000486">
    <property type="protein sequence ID" value="KAL0573589.1"/>
    <property type="molecule type" value="Genomic_DNA"/>
</dbReference>
<name>A0ABR3FE87_9AGAR</name>
<dbReference type="Gene3D" id="3.40.50.300">
    <property type="entry name" value="P-loop containing nucleotide triphosphate hydrolases"/>
    <property type="match status" value="1"/>
</dbReference>
<gene>
    <name evidence="2" type="ORF">V5O48_008366</name>
</gene>
<keyword evidence="3" id="KW-1185">Reference proteome</keyword>
<evidence type="ECO:0000256" key="1">
    <source>
        <dbReference type="SAM" id="MobiDB-lite"/>
    </source>
</evidence>
<feature type="region of interest" description="Disordered" evidence="1">
    <location>
        <begin position="105"/>
        <end position="210"/>
    </location>
</feature>